<reference evidence="2 3" key="1">
    <citation type="submission" date="2013-11" db="EMBL/GenBank/DDBJ databases">
        <title>Metagenomic analysis of a methanogenic consortium involved in long chain n-alkane degradation.</title>
        <authorList>
            <person name="Davidova I.A."/>
            <person name="Callaghan A.V."/>
            <person name="Wawrik B."/>
            <person name="Pruitt S."/>
            <person name="Marks C."/>
            <person name="Duncan K.E."/>
            <person name="Suflita J.M."/>
        </authorList>
    </citation>
    <scope>NUCLEOTIDE SEQUENCE [LARGE SCALE GENOMIC DNA]</scope>
    <source>
        <strain evidence="2 3">SPR</strain>
    </source>
</reference>
<protein>
    <submittedName>
        <fullName evidence="2">Uncharacterized protein</fullName>
    </submittedName>
</protein>
<keyword evidence="3" id="KW-1185">Reference proteome</keyword>
<organism evidence="2 3">
    <name type="scientific">Dethiosulfatarculus sandiegensis</name>
    <dbReference type="NCBI Taxonomy" id="1429043"/>
    <lineage>
        <taxon>Bacteria</taxon>
        <taxon>Pseudomonadati</taxon>
        <taxon>Thermodesulfobacteriota</taxon>
        <taxon>Desulfarculia</taxon>
        <taxon>Desulfarculales</taxon>
        <taxon>Desulfarculaceae</taxon>
        <taxon>Dethiosulfatarculus</taxon>
    </lineage>
</organism>
<evidence type="ECO:0000256" key="1">
    <source>
        <dbReference type="SAM" id="MobiDB-lite"/>
    </source>
</evidence>
<evidence type="ECO:0000313" key="3">
    <source>
        <dbReference type="Proteomes" id="UP000032233"/>
    </source>
</evidence>
<comment type="caution">
    <text evidence="2">The sequence shown here is derived from an EMBL/GenBank/DDBJ whole genome shotgun (WGS) entry which is preliminary data.</text>
</comment>
<name>A0A0D2J874_9BACT</name>
<gene>
    <name evidence="2" type="ORF">X474_09260</name>
</gene>
<accession>A0A0D2J874</accession>
<dbReference type="EMBL" id="AZAC01000011">
    <property type="protein sequence ID" value="KIX14379.1"/>
    <property type="molecule type" value="Genomic_DNA"/>
</dbReference>
<dbReference type="AlphaFoldDB" id="A0A0D2J874"/>
<sequence length="165" mass="18068">MVFFLAGVSLLLAGCGTTQLNTRAFEEILLDEGYSNRMLHYGNQLAAQGRLPEAHVAYCSAESQAYTSTLRNMARTRRIYLEQVMTAYEQGTSIPEPPIKPPPEPPKEKTTAALGADFRPAGKLAPGEKLPPFIGTYSDPKPKPNLSSEKMADLTQLYPSRPPAK</sequence>
<proteinExistence type="predicted"/>
<dbReference type="Proteomes" id="UP000032233">
    <property type="component" value="Unassembled WGS sequence"/>
</dbReference>
<feature type="region of interest" description="Disordered" evidence="1">
    <location>
        <begin position="90"/>
        <end position="165"/>
    </location>
</feature>
<feature type="compositionally biased region" description="Pro residues" evidence="1">
    <location>
        <begin position="95"/>
        <end position="104"/>
    </location>
</feature>
<dbReference type="InParanoid" id="A0A0D2J874"/>
<evidence type="ECO:0000313" key="2">
    <source>
        <dbReference type="EMBL" id="KIX14379.1"/>
    </source>
</evidence>